<dbReference type="RefSeq" id="WP_170035143.1">
    <property type="nucleotide sequence ID" value="NZ_JABDTL010000001.1"/>
</dbReference>
<evidence type="ECO:0000256" key="1">
    <source>
        <dbReference type="SAM" id="SignalP"/>
    </source>
</evidence>
<dbReference type="EMBL" id="JACHIA010000021">
    <property type="protein sequence ID" value="MBB6073081.1"/>
    <property type="molecule type" value="Genomic_DNA"/>
</dbReference>
<proteinExistence type="predicted"/>
<protein>
    <recommendedName>
        <fullName evidence="4">HEAT repeat domain-containing protein</fullName>
    </recommendedName>
</protein>
<gene>
    <name evidence="2" type="ORF">HNQ61_004748</name>
</gene>
<feature type="signal peptide" evidence="1">
    <location>
        <begin position="1"/>
        <end position="22"/>
    </location>
</feature>
<sequence length="332" mass="35880">MKTIAASLLAGAVLAGAAPANAQPNVVRVPGKVVEVLGLEDWTVPMLEEALRRKGEVSLASHACAVALQQIGFPAATSSTTMTMGDTVEYVTLTLVEPADSVRVRRLYLPDDTTSVRQEWSGLPARLRTQPGRYKDALEMMAWEGHLPDMSRRDSLEIQRVWDFWKSHGTPADLALARRVLAADSGMLNRVVAASLLAYGPATDEVLHQLMHSVREQNDIVSGMAAYSLTTLARTPRRVDWAPAVDDIHAILRGTSLWNLDEVMNALVATGADSTHAARFLAGGGEAVLARLDSRSEDVSGPARRFLTALRGEDLGADPAAWRAWVASLRAE</sequence>
<dbReference type="Proteomes" id="UP000582837">
    <property type="component" value="Unassembled WGS sequence"/>
</dbReference>
<evidence type="ECO:0008006" key="4">
    <source>
        <dbReference type="Google" id="ProtNLM"/>
    </source>
</evidence>
<comment type="caution">
    <text evidence="2">The sequence shown here is derived from an EMBL/GenBank/DDBJ whole genome shotgun (WGS) entry which is preliminary data.</text>
</comment>
<feature type="chain" id="PRO_5033066958" description="HEAT repeat domain-containing protein" evidence="1">
    <location>
        <begin position="23"/>
        <end position="332"/>
    </location>
</feature>
<dbReference type="AlphaFoldDB" id="A0A841H4M7"/>
<evidence type="ECO:0000313" key="3">
    <source>
        <dbReference type="Proteomes" id="UP000582837"/>
    </source>
</evidence>
<accession>A0A841H4M7</accession>
<reference evidence="2 3" key="1">
    <citation type="submission" date="2020-08" db="EMBL/GenBank/DDBJ databases">
        <title>Genomic Encyclopedia of Type Strains, Phase IV (KMG-IV): sequencing the most valuable type-strain genomes for metagenomic binning, comparative biology and taxonomic classification.</title>
        <authorList>
            <person name="Goeker M."/>
        </authorList>
    </citation>
    <scope>NUCLEOTIDE SEQUENCE [LARGE SCALE GENOMIC DNA]</scope>
    <source>
        <strain evidence="2 3">DSM 29007</strain>
    </source>
</reference>
<keyword evidence="3" id="KW-1185">Reference proteome</keyword>
<keyword evidence="1" id="KW-0732">Signal</keyword>
<name>A0A841H4M7_9BACT</name>
<evidence type="ECO:0000313" key="2">
    <source>
        <dbReference type="EMBL" id="MBB6073081.1"/>
    </source>
</evidence>
<organism evidence="2 3">
    <name type="scientific">Longimicrobium terrae</name>
    <dbReference type="NCBI Taxonomy" id="1639882"/>
    <lineage>
        <taxon>Bacteria</taxon>
        <taxon>Pseudomonadati</taxon>
        <taxon>Gemmatimonadota</taxon>
        <taxon>Longimicrobiia</taxon>
        <taxon>Longimicrobiales</taxon>
        <taxon>Longimicrobiaceae</taxon>
        <taxon>Longimicrobium</taxon>
    </lineage>
</organism>